<keyword evidence="2" id="KW-0812">Transmembrane</keyword>
<sequence>MTEDEQVRQLLIAAAEPDEPPPATPGPEFTDRARRALNRRRTAFVTAAAAVITAVAVAVPVALDALRDKETPPAAASADCVRETGQAIRTQRGEGYLPLRVTVLSDRRVPVDDGVTQGFGFRVSARESLSGNPAPSGTLTVSNPLHPEVIPETKDLVLMLRPAERRGTEGERIYEVASRNAYSVTGDGRVNLKCGGSTTVEQLRAAVTAAYE</sequence>
<gene>
    <name evidence="3" type="ORF">GCM10010449_29620</name>
</gene>
<organism evidence="3 4">
    <name type="scientific">Streptomyces rectiviolaceus</name>
    <dbReference type="NCBI Taxonomy" id="332591"/>
    <lineage>
        <taxon>Bacteria</taxon>
        <taxon>Bacillati</taxon>
        <taxon>Actinomycetota</taxon>
        <taxon>Actinomycetes</taxon>
        <taxon>Kitasatosporales</taxon>
        <taxon>Streptomycetaceae</taxon>
        <taxon>Streptomyces</taxon>
    </lineage>
</organism>
<accession>A0ABP6MDU1</accession>
<dbReference type="RefSeq" id="WP_344521373.1">
    <property type="nucleotide sequence ID" value="NZ_BAAAUG010000042.1"/>
</dbReference>
<reference evidence="4" key="1">
    <citation type="journal article" date="2019" name="Int. J. Syst. Evol. Microbiol.">
        <title>The Global Catalogue of Microorganisms (GCM) 10K type strain sequencing project: providing services to taxonomists for standard genome sequencing and annotation.</title>
        <authorList>
            <consortium name="The Broad Institute Genomics Platform"/>
            <consortium name="The Broad Institute Genome Sequencing Center for Infectious Disease"/>
            <person name="Wu L."/>
            <person name="Ma J."/>
        </authorList>
    </citation>
    <scope>NUCLEOTIDE SEQUENCE [LARGE SCALE GENOMIC DNA]</scope>
    <source>
        <strain evidence="4">JCM 9092</strain>
    </source>
</reference>
<evidence type="ECO:0008006" key="5">
    <source>
        <dbReference type="Google" id="ProtNLM"/>
    </source>
</evidence>
<evidence type="ECO:0000313" key="4">
    <source>
        <dbReference type="Proteomes" id="UP001501637"/>
    </source>
</evidence>
<keyword evidence="2" id="KW-0472">Membrane</keyword>
<dbReference type="EMBL" id="BAAAUG010000042">
    <property type="protein sequence ID" value="GAA3104631.1"/>
    <property type="molecule type" value="Genomic_DNA"/>
</dbReference>
<protein>
    <recommendedName>
        <fullName evidence="5">Tat pathway signal sequence domain protein</fullName>
    </recommendedName>
</protein>
<evidence type="ECO:0000313" key="3">
    <source>
        <dbReference type="EMBL" id="GAA3104631.1"/>
    </source>
</evidence>
<proteinExistence type="predicted"/>
<evidence type="ECO:0000256" key="1">
    <source>
        <dbReference type="SAM" id="MobiDB-lite"/>
    </source>
</evidence>
<name>A0ABP6MDU1_9ACTN</name>
<feature type="transmembrane region" description="Helical" evidence="2">
    <location>
        <begin position="42"/>
        <end position="63"/>
    </location>
</feature>
<keyword evidence="4" id="KW-1185">Reference proteome</keyword>
<keyword evidence="2" id="KW-1133">Transmembrane helix</keyword>
<feature type="region of interest" description="Disordered" evidence="1">
    <location>
        <begin position="1"/>
        <end position="28"/>
    </location>
</feature>
<evidence type="ECO:0000256" key="2">
    <source>
        <dbReference type="SAM" id="Phobius"/>
    </source>
</evidence>
<comment type="caution">
    <text evidence="3">The sequence shown here is derived from an EMBL/GenBank/DDBJ whole genome shotgun (WGS) entry which is preliminary data.</text>
</comment>
<dbReference type="Proteomes" id="UP001501637">
    <property type="component" value="Unassembled WGS sequence"/>
</dbReference>